<dbReference type="EMBL" id="JAKJXO020000002">
    <property type="protein sequence ID" value="KAL1610545.1"/>
    <property type="molecule type" value="Genomic_DNA"/>
</dbReference>
<sequence length="320" mass="37281">MDTFNYQLRDSVQGLTTSFLRCDAVLPSFSKDRAFQKNCMLIKAFEKWLIEFCEVIDKKLPRELRDMIYGQILDKDYIIRVYEADSRYKKYCQHTICNLPSTIRPPLTADVESLFSTAVTGDSFSRELTQTFYMRITIQVTEPSLLPAVMDNKVFGAAALAGFSCNLHINVYGDTSTTDPTLSAQVQFLDHLRKIPPSQRVHIHLFFSDFGTDHRALQEYKYVLEGLRALLYDMKAQNTFIKLTKRGKGHGCISRGFRECRWPVCESYTDSTWLLEHSMEDFKHVVDKADSIDQLTRDEAKTKEEVRARWDRLNFYYMRD</sequence>
<protein>
    <submittedName>
        <fullName evidence="1">Uncharacterized protein</fullName>
    </submittedName>
</protein>
<name>A0ABR3S1K8_9PLEO</name>
<accession>A0ABR3S1K8</accession>
<evidence type="ECO:0000313" key="2">
    <source>
        <dbReference type="Proteomes" id="UP001521785"/>
    </source>
</evidence>
<comment type="caution">
    <text evidence="1">The sequence shown here is derived from an EMBL/GenBank/DDBJ whole genome shotgun (WGS) entry which is preliminary data.</text>
</comment>
<proteinExistence type="predicted"/>
<gene>
    <name evidence="1" type="ORF">SLS60_002214</name>
</gene>
<reference evidence="1 2" key="1">
    <citation type="submission" date="2024-02" db="EMBL/GenBank/DDBJ databases">
        <title>De novo assembly and annotation of 12 fungi associated with fruit tree decline syndrome in Ontario, Canada.</title>
        <authorList>
            <person name="Sulman M."/>
            <person name="Ellouze W."/>
            <person name="Ilyukhin E."/>
        </authorList>
    </citation>
    <scope>NUCLEOTIDE SEQUENCE [LARGE SCALE GENOMIC DNA]</scope>
    <source>
        <strain evidence="1 2">M42-189</strain>
    </source>
</reference>
<organism evidence="1 2">
    <name type="scientific">Paraconiothyrium brasiliense</name>
    <dbReference type="NCBI Taxonomy" id="300254"/>
    <lineage>
        <taxon>Eukaryota</taxon>
        <taxon>Fungi</taxon>
        <taxon>Dikarya</taxon>
        <taxon>Ascomycota</taxon>
        <taxon>Pezizomycotina</taxon>
        <taxon>Dothideomycetes</taxon>
        <taxon>Pleosporomycetidae</taxon>
        <taxon>Pleosporales</taxon>
        <taxon>Massarineae</taxon>
        <taxon>Didymosphaeriaceae</taxon>
        <taxon>Paraconiothyrium</taxon>
    </lineage>
</organism>
<evidence type="ECO:0000313" key="1">
    <source>
        <dbReference type="EMBL" id="KAL1610545.1"/>
    </source>
</evidence>
<keyword evidence="2" id="KW-1185">Reference proteome</keyword>
<dbReference type="Proteomes" id="UP001521785">
    <property type="component" value="Unassembled WGS sequence"/>
</dbReference>